<dbReference type="InterPro" id="IPR050465">
    <property type="entry name" value="UPF0194_transport"/>
</dbReference>
<proteinExistence type="predicted"/>
<gene>
    <name evidence="5" type="ORF">K239x_02470</name>
</gene>
<dbReference type="Proteomes" id="UP000319817">
    <property type="component" value="Chromosome"/>
</dbReference>
<dbReference type="PANTHER" id="PTHR32347">
    <property type="entry name" value="EFFLUX SYSTEM COMPONENT YKNX-RELATED"/>
    <property type="match status" value="1"/>
</dbReference>
<evidence type="ECO:0000313" key="6">
    <source>
        <dbReference type="Proteomes" id="UP000319817"/>
    </source>
</evidence>
<keyword evidence="6" id="KW-1185">Reference proteome</keyword>
<dbReference type="GO" id="GO:0030313">
    <property type="term" value="C:cell envelope"/>
    <property type="evidence" value="ECO:0007669"/>
    <property type="project" value="UniProtKB-SubCell"/>
</dbReference>
<comment type="subcellular location">
    <subcellularLocation>
        <location evidence="1">Cell envelope</location>
    </subcellularLocation>
</comment>
<dbReference type="RefSeq" id="WP_419189531.1">
    <property type="nucleotide sequence ID" value="NZ_CP036526.1"/>
</dbReference>
<evidence type="ECO:0000313" key="5">
    <source>
        <dbReference type="EMBL" id="QDT08309.1"/>
    </source>
</evidence>
<dbReference type="Gene3D" id="2.40.30.170">
    <property type="match status" value="1"/>
</dbReference>
<evidence type="ECO:0000256" key="2">
    <source>
        <dbReference type="ARBA" id="ARBA00023054"/>
    </source>
</evidence>
<name>A0A517NMJ8_9BACT</name>
<keyword evidence="4" id="KW-0732">Signal</keyword>
<organism evidence="5 6">
    <name type="scientific">Stieleria marina</name>
    <dbReference type="NCBI Taxonomy" id="1930275"/>
    <lineage>
        <taxon>Bacteria</taxon>
        <taxon>Pseudomonadati</taxon>
        <taxon>Planctomycetota</taxon>
        <taxon>Planctomycetia</taxon>
        <taxon>Pirellulales</taxon>
        <taxon>Pirellulaceae</taxon>
        <taxon>Stieleria</taxon>
    </lineage>
</organism>
<feature type="coiled-coil region" evidence="3">
    <location>
        <begin position="237"/>
        <end position="289"/>
    </location>
</feature>
<accession>A0A517NMJ8</accession>
<feature type="chain" id="PRO_5022201669" evidence="4">
    <location>
        <begin position="27"/>
        <end position="419"/>
    </location>
</feature>
<reference evidence="5 6" key="1">
    <citation type="submission" date="2019-02" db="EMBL/GenBank/DDBJ databases">
        <title>Deep-cultivation of Planctomycetes and their phenomic and genomic characterization uncovers novel biology.</title>
        <authorList>
            <person name="Wiegand S."/>
            <person name="Jogler M."/>
            <person name="Boedeker C."/>
            <person name="Pinto D."/>
            <person name="Vollmers J."/>
            <person name="Rivas-Marin E."/>
            <person name="Kohn T."/>
            <person name="Peeters S.H."/>
            <person name="Heuer A."/>
            <person name="Rast P."/>
            <person name="Oberbeckmann S."/>
            <person name="Bunk B."/>
            <person name="Jeske O."/>
            <person name="Meyerdierks A."/>
            <person name="Storesund J.E."/>
            <person name="Kallscheuer N."/>
            <person name="Luecker S."/>
            <person name="Lage O.M."/>
            <person name="Pohl T."/>
            <person name="Merkel B.J."/>
            <person name="Hornburger P."/>
            <person name="Mueller R.-W."/>
            <person name="Bruemmer F."/>
            <person name="Labrenz M."/>
            <person name="Spormann A.M."/>
            <person name="Op den Camp H."/>
            <person name="Overmann J."/>
            <person name="Amann R."/>
            <person name="Jetten M.S.M."/>
            <person name="Mascher T."/>
            <person name="Medema M.H."/>
            <person name="Devos D.P."/>
            <person name="Kaster A.-K."/>
            <person name="Ovreas L."/>
            <person name="Rohde M."/>
            <person name="Galperin M.Y."/>
            <person name="Jogler C."/>
        </authorList>
    </citation>
    <scope>NUCLEOTIDE SEQUENCE [LARGE SCALE GENOMIC DNA]</scope>
    <source>
        <strain evidence="5 6">K23_9</strain>
    </source>
</reference>
<keyword evidence="2 3" id="KW-0175">Coiled coil</keyword>
<dbReference type="PANTHER" id="PTHR32347:SF14">
    <property type="entry name" value="EFFLUX SYSTEM COMPONENT YKNX-RELATED"/>
    <property type="match status" value="1"/>
</dbReference>
<protein>
    <submittedName>
        <fullName evidence="5">HlyD family secretion protein</fullName>
    </submittedName>
</protein>
<feature type="coiled-coil region" evidence="3">
    <location>
        <begin position="90"/>
        <end position="189"/>
    </location>
</feature>
<dbReference type="AlphaFoldDB" id="A0A517NMJ8"/>
<evidence type="ECO:0000256" key="3">
    <source>
        <dbReference type="SAM" id="Coils"/>
    </source>
</evidence>
<evidence type="ECO:0000256" key="1">
    <source>
        <dbReference type="ARBA" id="ARBA00004196"/>
    </source>
</evidence>
<dbReference type="EMBL" id="CP036526">
    <property type="protein sequence ID" value="QDT08309.1"/>
    <property type="molecule type" value="Genomic_DNA"/>
</dbReference>
<sequence length="419" mass="47204" precursor="true">MLNTSLLGHRWTVALSCLLVSASVFAAEEKEPESASDAKPKVTKVAGVFEAVTASEIAVENEHLTALEIKRLLPHGTQVSKGQNVVWFDTEDIDKKIKQAEIELKLAELTLAEDEFKYEQFIKTQKLDKSAAERSRQQAQQKFDNYVEVDRDREVLSAKFSLKSSQSSLDNAKEELKQLEQMYKEDDLTEESEEIVLKRAKQTVEFAQFRFDGTKITSDRAIKQSIPRKEASEEAALERAQLAYEKTMKELANARVRQNIEMSKKRDKFKEEEEKVTEMRDERKQMVMKSPSDGIVFHGKLNRGKLSDKPSTLESGSKVAAKQVIATVVDSSKLRVRVDLDEKHLALVKQGAKCKIVPRAFADETFSGTVKSVSRVPYAGSKFDCVVSFRVDKDQPELLPAMGCDLEFAAAEKAKSKKK</sequence>
<feature type="signal peptide" evidence="4">
    <location>
        <begin position="1"/>
        <end position="26"/>
    </location>
</feature>
<evidence type="ECO:0000256" key="4">
    <source>
        <dbReference type="SAM" id="SignalP"/>
    </source>
</evidence>